<feature type="non-terminal residue" evidence="1">
    <location>
        <position position="1"/>
    </location>
</feature>
<evidence type="ECO:0000313" key="1">
    <source>
        <dbReference type="EMBL" id="KIM63184.1"/>
    </source>
</evidence>
<organism evidence="1 2">
    <name type="scientific">Scleroderma citrinum Foug A</name>
    <dbReference type="NCBI Taxonomy" id="1036808"/>
    <lineage>
        <taxon>Eukaryota</taxon>
        <taxon>Fungi</taxon>
        <taxon>Dikarya</taxon>
        <taxon>Basidiomycota</taxon>
        <taxon>Agaricomycotina</taxon>
        <taxon>Agaricomycetes</taxon>
        <taxon>Agaricomycetidae</taxon>
        <taxon>Boletales</taxon>
        <taxon>Sclerodermatineae</taxon>
        <taxon>Sclerodermataceae</taxon>
        <taxon>Scleroderma</taxon>
    </lineage>
</organism>
<dbReference type="Proteomes" id="UP000053989">
    <property type="component" value="Unassembled WGS sequence"/>
</dbReference>
<sequence length="288" mass="33734">FYYEPYKLHWHPPHKEHPVRVHGEIFTSSVFLEAHCQLQDSPAEPGCVLPLCIVALMFWSDATVLTSFGDTKLWPIDMYFSNESKYERCQPSNHLCMHIAYLQTLLDKFKDFVFENAGSKMPSGSFFTHCHRELFHAQWKALLNDDFIQAYEHEMVLTCCDGIPRRLYPRIFTYSADYPEKVLIMNIHNMGSYPCPHCLIPKDRLQDLATKRDLLQQHILARRDTEERCLKVTASRQLIYDKGYVINTPQVEALLKGESLVPTMVQIFQWLISNKLNNNHIRTHFQNI</sequence>
<name>A0A0C3E405_9AGAM</name>
<keyword evidence="2" id="KW-1185">Reference proteome</keyword>
<dbReference type="InParanoid" id="A0A0C3E405"/>
<accession>A0A0C3E405</accession>
<proteinExistence type="predicted"/>
<dbReference type="InterPro" id="IPR041078">
    <property type="entry name" value="Plavaka"/>
</dbReference>
<protein>
    <submittedName>
        <fullName evidence="1">Uncharacterized protein</fullName>
    </submittedName>
</protein>
<dbReference type="STRING" id="1036808.A0A0C3E405"/>
<evidence type="ECO:0000313" key="2">
    <source>
        <dbReference type="Proteomes" id="UP000053989"/>
    </source>
</evidence>
<reference evidence="2" key="2">
    <citation type="submission" date="2015-01" db="EMBL/GenBank/DDBJ databases">
        <title>Evolutionary Origins and Diversification of the Mycorrhizal Mutualists.</title>
        <authorList>
            <consortium name="DOE Joint Genome Institute"/>
            <consortium name="Mycorrhizal Genomics Consortium"/>
            <person name="Kohler A."/>
            <person name="Kuo A."/>
            <person name="Nagy L.G."/>
            <person name="Floudas D."/>
            <person name="Copeland A."/>
            <person name="Barry K.W."/>
            <person name="Cichocki N."/>
            <person name="Veneault-Fourrey C."/>
            <person name="LaButti K."/>
            <person name="Lindquist E.A."/>
            <person name="Lipzen A."/>
            <person name="Lundell T."/>
            <person name="Morin E."/>
            <person name="Murat C."/>
            <person name="Riley R."/>
            <person name="Ohm R."/>
            <person name="Sun H."/>
            <person name="Tunlid A."/>
            <person name="Henrissat B."/>
            <person name="Grigoriev I.V."/>
            <person name="Hibbett D.S."/>
            <person name="Martin F."/>
        </authorList>
    </citation>
    <scope>NUCLEOTIDE SEQUENCE [LARGE SCALE GENOMIC DNA]</scope>
    <source>
        <strain evidence="2">Foug A</strain>
    </source>
</reference>
<gene>
    <name evidence="1" type="ORF">SCLCIDRAFT_118055</name>
</gene>
<dbReference type="HOGENOM" id="CLU_002498_2_1_1"/>
<dbReference type="OrthoDB" id="3208495at2759"/>
<reference evidence="1 2" key="1">
    <citation type="submission" date="2014-04" db="EMBL/GenBank/DDBJ databases">
        <authorList>
            <consortium name="DOE Joint Genome Institute"/>
            <person name="Kuo A."/>
            <person name="Kohler A."/>
            <person name="Nagy L.G."/>
            <person name="Floudas D."/>
            <person name="Copeland A."/>
            <person name="Barry K.W."/>
            <person name="Cichocki N."/>
            <person name="Veneault-Fourrey C."/>
            <person name="LaButti K."/>
            <person name="Lindquist E.A."/>
            <person name="Lipzen A."/>
            <person name="Lundell T."/>
            <person name="Morin E."/>
            <person name="Murat C."/>
            <person name="Sun H."/>
            <person name="Tunlid A."/>
            <person name="Henrissat B."/>
            <person name="Grigoriev I.V."/>
            <person name="Hibbett D.S."/>
            <person name="Martin F."/>
            <person name="Nordberg H.P."/>
            <person name="Cantor M.N."/>
            <person name="Hua S.X."/>
        </authorList>
    </citation>
    <scope>NUCLEOTIDE SEQUENCE [LARGE SCALE GENOMIC DNA]</scope>
    <source>
        <strain evidence="1 2">Foug A</strain>
    </source>
</reference>
<dbReference type="Pfam" id="PF18759">
    <property type="entry name" value="Plavaka"/>
    <property type="match status" value="1"/>
</dbReference>
<dbReference type="EMBL" id="KN822037">
    <property type="protein sequence ID" value="KIM63184.1"/>
    <property type="molecule type" value="Genomic_DNA"/>
</dbReference>
<dbReference type="AlphaFoldDB" id="A0A0C3E405"/>